<dbReference type="InterPro" id="IPR015912">
    <property type="entry name" value="Phosphofructokinase_CS"/>
</dbReference>
<dbReference type="EC" id="2.7.1.11" evidence="9"/>
<dbReference type="PANTHER" id="PTHR13697:SF52">
    <property type="entry name" value="ATP-DEPENDENT 6-PHOSPHOFRUCTOKINASE 3"/>
    <property type="match status" value="1"/>
</dbReference>
<feature type="binding site" description="in other chain" evidence="9">
    <location>
        <position position="244"/>
    </location>
    <ligand>
        <name>substrate</name>
        <note>ligand shared between dimeric partners</note>
    </ligand>
</feature>
<dbReference type="HAMAP" id="MF_01976">
    <property type="entry name" value="Phosphofructokinase_III"/>
    <property type="match status" value="1"/>
</dbReference>
<sequence length="369" mass="39523">MSSQIRRIAVCTGGGDAPGLNAVIRAVVIAAANRGWECYGIREGFNGIMFPERYPEGGVFRLTREKVRGIGHLGGTILGTTNKGNPMHFPMKMPDGTTKDLDRTDEILEFFAKKELDALVSIGGDGSLTIANALHQKGLRVVGVPKTIDNDLDKTFTTFGFDTAVAFATECLDRLHSTAESHQRVMVVEVMGRYAGWIALHAGISGSAHAILIPEIPFDVDKVAAKIRARDNEGRMYTLVLVAEGAEPIHGHREVLAPAEIGHAERLGGVGERIAKVLGERTGKDVRVVVLGHLLRGGSPTSFDRLAAMRFGTAAVRALEEGQSGVMVALAFPNVNYVALEEVAGRMKGVPLDCDTLQTGRDLGISFGD</sequence>
<name>W0SCZ1_9PROT</name>
<keyword evidence="3 9" id="KW-0963">Cytoplasm</keyword>
<evidence type="ECO:0000256" key="8">
    <source>
        <dbReference type="ARBA" id="ARBA00023152"/>
    </source>
</evidence>
<feature type="binding site" evidence="9">
    <location>
        <position position="184"/>
    </location>
    <ligand>
        <name>substrate</name>
        <note>ligand shared between dimeric partners</note>
    </ligand>
</feature>
<dbReference type="GO" id="GO:0047334">
    <property type="term" value="F:diphosphate-fructose-6-phosphate 1-phosphotransferase activity"/>
    <property type="evidence" value="ECO:0007669"/>
    <property type="project" value="InterPro"/>
</dbReference>
<feature type="binding site" evidence="9">
    <location>
        <begin position="83"/>
        <end position="84"/>
    </location>
    <ligand>
        <name>ATP</name>
        <dbReference type="ChEBI" id="CHEBI:30616"/>
    </ligand>
</feature>
<evidence type="ECO:0000256" key="6">
    <source>
        <dbReference type="ARBA" id="ARBA00022777"/>
    </source>
</evidence>
<keyword evidence="9" id="KW-0547">Nucleotide-binding</keyword>
<dbReference type="GO" id="GO:0003872">
    <property type="term" value="F:6-phosphofructokinase activity"/>
    <property type="evidence" value="ECO:0007669"/>
    <property type="project" value="UniProtKB-UniRule"/>
</dbReference>
<dbReference type="OrthoDB" id="9802503at2"/>
<feature type="binding site" description="in other chain" evidence="9">
    <location>
        <begin position="147"/>
        <end position="149"/>
    </location>
    <ligand>
        <name>substrate</name>
        <note>ligand shared between dimeric partners</note>
    </ligand>
</feature>
<dbReference type="SUPFAM" id="SSF53784">
    <property type="entry name" value="Phosphofructokinase"/>
    <property type="match status" value="1"/>
</dbReference>
<evidence type="ECO:0000256" key="9">
    <source>
        <dbReference type="HAMAP-Rule" id="MF_01976"/>
    </source>
</evidence>
<dbReference type="Gene3D" id="3.40.50.450">
    <property type="match status" value="1"/>
</dbReference>
<protein>
    <recommendedName>
        <fullName evidence="9">ATP-dependent 6-phosphofructokinase</fullName>
        <shortName evidence="9">ATP-PFK</shortName>
        <shortName evidence="9">Phosphofructokinase</shortName>
        <ecNumber evidence="9">2.7.1.11</ecNumber>
    </recommendedName>
    <alternativeName>
        <fullName evidence="9">Phosphohexokinase</fullName>
    </alternativeName>
</protein>
<dbReference type="RefSeq" id="WP_041097696.1">
    <property type="nucleotide sequence ID" value="NZ_AP012547.1"/>
</dbReference>
<evidence type="ECO:0000256" key="4">
    <source>
        <dbReference type="ARBA" id="ARBA00022679"/>
    </source>
</evidence>
<keyword evidence="8 9" id="KW-0324">Glycolysis</keyword>
<evidence type="ECO:0000313" key="11">
    <source>
        <dbReference type="EMBL" id="BAO28906.1"/>
    </source>
</evidence>
<feature type="binding site" evidence="9">
    <location>
        <position position="125"/>
    </location>
    <ligand>
        <name>Mg(2+)</name>
        <dbReference type="ChEBI" id="CHEBI:18420"/>
        <note>catalytic</note>
    </ligand>
</feature>
<dbReference type="PIRSF" id="PIRSF000532">
    <property type="entry name" value="ATP_PFK_prok"/>
    <property type="match status" value="1"/>
</dbReference>
<dbReference type="EMBL" id="AP012547">
    <property type="protein sequence ID" value="BAO28906.1"/>
    <property type="molecule type" value="Genomic_DNA"/>
</dbReference>
<dbReference type="InterPro" id="IPR012003">
    <property type="entry name" value="ATP_PFK_prok-type"/>
</dbReference>
<dbReference type="Proteomes" id="UP000031637">
    <property type="component" value="Chromosome"/>
</dbReference>
<dbReference type="InterPro" id="IPR000023">
    <property type="entry name" value="Phosphofructokinase_dom"/>
</dbReference>
<dbReference type="Pfam" id="PF00365">
    <property type="entry name" value="PFK"/>
    <property type="match status" value="1"/>
</dbReference>
<comment type="function">
    <text evidence="9">Catalyzes the phosphorylation of D-fructose 6-phosphate to fructose 1,6-bisphosphate by ATP, the first committing step of glycolysis.</text>
</comment>
<dbReference type="PANTHER" id="PTHR13697">
    <property type="entry name" value="PHOSPHOFRUCTOKINASE"/>
    <property type="match status" value="1"/>
</dbReference>
<dbReference type="HOGENOM" id="CLU_020655_0_0_4"/>
<feature type="domain" description="Phosphofructokinase" evidence="10">
    <location>
        <begin position="7"/>
        <end position="319"/>
    </location>
</feature>
<comment type="subunit">
    <text evidence="9">Homodimer or homotetramer.</text>
</comment>
<dbReference type="PROSITE" id="PS00433">
    <property type="entry name" value="PHOSPHOFRUCTOKINASE"/>
    <property type="match status" value="1"/>
</dbReference>
<keyword evidence="7 9" id="KW-0460">Magnesium</keyword>
<evidence type="ECO:0000256" key="1">
    <source>
        <dbReference type="ARBA" id="ARBA00001946"/>
    </source>
</evidence>
<comment type="similarity">
    <text evidence="9">Belongs to the phosphofructokinase type A (PFKA) family. Mixed-substrate PFK group III subfamily.</text>
</comment>
<evidence type="ECO:0000313" key="12">
    <source>
        <dbReference type="Proteomes" id="UP000031637"/>
    </source>
</evidence>
<dbReference type="InterPro" id="IPR022953">
    <property type="entry name" value="ATP_PFK"/>
</dbReference>
<evidence type="ECO:0000256" key="2">
    <source>
        <dbReference type="ARBA" id="ARBA00004679"/>
    </source>
</evidence>
<evidence type="ECO:0000256" key="7">
    <source>
        <dbReference type="ARBA" id="ARBA00022842"/>
    </source>
</evidence>
<dbReference type="GO" id="GO:0005524">
    <property type="term" value="F:ATP binding"/>
    <property type="evidence" value="ECO:0007669"/>
    <property type="project" value="UniProtKB-KW"/>
</dbReference>
<dbReference type="NCBIfam" id="NF002872">
    <property type="entry name" value="PRK03202.1"/>
    <property type="match status" value="1"/>
</dbReference>
<feature type="binding site" description="in other chain" evidence="9">
    <location>
        <begin position="191"/>
        <end position="193"/>
    </location>
    <ligand>
        <name>substrate</name>
        <note>ligand shared between dimeric partners</note>
    </ligand>
</feature>
<organism evidence="11 12">
    <name type="scientific">Sulfuritalea hydrogenivorans sk43H</name>
    <dbReference type="NCBI Taxonomy" id="1223802"/>
    <lineage>
        <taxon>Bacteria</taxon>
        <taxon>Pseudomonadati</taxon>
        <taxon>Pseudomonadota</taxon>
        <taxon>Betaproteobacteria</taxon>
        <taxon>Nitrosomonadales</taxon>
        <taxon>Sterolibacteriaceae</taxon>
        <taxon>Sulfuritalea</taxon>
    </lineage>
</organism>
<dbReference type="Gene3D" id="3.40.50.460">
    <property type="entry name" value="Phosphofructokinase domain"/>
    <property type="match status" value="1"/>
</dbReference>
<dbReference type="PRINTS" id="PR00476">
    <property type="entry name" value="PHFRCTKINASE"/>
</dbReference>
<dbReference type="GO" id="GO:0006002">
    <property type="term" value="P:fructose 6-phosphate metabolic process"/>
    <property type="evidence" value="ECO:0007669"/>
    <property type="project" value="InterPro"/>
</dbReference>
<keyword evidence="9" id="KW-0067">ATP-binding</keyword>
<dbReference type="InterPro" id="IPR012829">
    <property type="entry name" value="Phosphofructokinase_III"/>
</dbReference>
<proteinExistence type="inferred from homology"/>
<feature type="active site" description="Proton acceptor" evidence="9">
    <location>
        <position position="149"/>
    </location>
</feature>
<evidence type="ECO:0000256" key="5">
    <source>
        <dbReference type="ARBA" id="ARBA00022723"/>
    </source>
</evidence>
<dbReference type="GO" id="GO:0005945">
    <property type="term" value="C:6-phosphofructokinase complex"/>
    <property type="evidence" value="ECO:0007669"/>
    <property type="project" value="TreeGrafter"/>
</dbReference>
<dbReference type="GO" id="GO:0030388">
    <property type="term" value="P:fructose 1,6-bisphosphate metabolic process"/>
    <property type="evidence" value="ECO:0007669"/>
    <property type="project" value="TreeGrafter"/>
</dbReference>
<dbReference type="GO" id="GO:0042802">
    <property type="term" value="F:identical protein binding"/>
    <property type="evidence" value="ECO:0007669"/>
    <property type="project" value="TreeGrafter"/>
</dbReference>
<dbReference type="GO" id="GO:0061621">
    <property type="term" value="P:canonical glycolysis"/>
    <property type="evidence" value="ECO:0007669"/>
    <property type="project" value="TreeGrafter"/>
</dbReference>
<feature type="binding site" description="in other chain" evidence="9">
    <location>
        <begin position="293"/>
        <end position="296"/>
    </location>
    <ligand>
        <name>substrate</name>
        <note>ligand shared between dimeric partners</note>
    </ligand>
</feature>
<dbReference type="STRING" id="1223802.SUTH_01106"/>
<feature type="binding site" evidence="9">
    <location>
        <position position="287"/>
    </location>
    <ligand>
        <name>substrate</name>
        <note>ligand shared between dimeric partners</note>
    </ligand>
</feature>
<feature type="site" description="Important for substrate specificity; cannot use PPi as phosphoryl donor" evidence="9">
    <location>
        <position position="126"/>
    </location>
</feature>
<dbReference type="InterPro" id="IPR035966">
    <property type="entry name" value="PKF_sf"/>
</dbReference>
<comment type="caution">
    <text evidence="9">Lacks conserved residue(s) required for the propagation of feature annotation.</text>
</comment>
<dbReference type="AlphaFoldDB" id="W0SCZ1"/>
<evidence type="ECO:0000259" key="10">
    <source>
        <dbReference type="Pfam" id="PF00365"/>
    </source>
</evidence>
<dbReference type="KEGG" id="shd:SUTH_01106"/>
<dbReference type="UniPathway" id="UPA00109">
    <property type="reaction ID" value="UER00182"/>
</dbReference>
<comment type="pathway">
    <text evidence="2 9">Carbohydrate degradation; glycolysis; D-glyceraldehyde 3-phosphate and glycerone phosphate from D-glucose: step 3/4.</text>
</comment>
<dbReference type="GO" id="GO:0048029">
    <property type="term" value="F:monosaccharide binding"/>
    <property type="evidence" value="ECO:0007669"/>
    <property type="project" value="TreeGrafter"/>
</dbReference>
<evidence type="ECO:0000256" key="3">
    <source>
        <dbReference type="ARBA" id="ARBA00022490"/>
    </source>
</evidence>
<accession>W0SCZ1</accession>
<feature type="binding site" evidence="9">
    <location>
        <begin position="124"/>
        <end position="127"/>
    </location>
    <ligand>
        <name>ATP</name>
        <dbReference type="ChEBI" id="CHEBI:30616"/>
    </ligand>
</feature>
<dbReference type="GO" id="GO:0046872">
    <property type="term" value="F:metal ion binding"/>
    <property type="evidence" value="ECO:0007669"/>
    <property type="project" value="UniProtKB-KW"/>
</dbReference>
<feature type="binding site" evidence="9">
    <location>
        <position position="15"/>
    </location>
    <ligand>
        <name>ATP</name>
        <dbReference type="ChEBI" id="CHEBI:30616"/>
    </ligand>
</feature>
<keyword evidence="5 9" id="KW-0479">Metal-binding</keyword>
<reference evidence="11 12" key="1">
    <citation type="journal article" date="2014" name="Syst. Appl. Microbiol.">
        <title>Complete genomes of freshwater sulfur oxidizers Sulfuricella denitrificans skB26 and Sulfuritalea hydrogenivorans sk43H: genetic insights into the sulfur oxidation pathway of betaproteobacteria.</title>
        <authorList>
            <person name="Watanabe T."/>
            <person name="Kojima H."/>
            <person name="Fukui M."/>
        </authorList>
    </citation>
    <scope>NUCLEOTIDE SEQUENCE [LARGE SCALE GENOMIC DNA]</scope>
    <source>
        <strain evidence="11">DSM22779</strain>
    </source>
</reference>
<keyword evidence="6 9" id="KW-0418">Kinase</keyword>
<keyword evidence="4 9" id="KW-0808">Transferase</keyword>
<comment type="subcellular location">
    <subcellularLocation>
        <location evidence="9">Cytoplasm</location>
    </subcellularLocation>
</comment>
<gene>
    <name evidence="9" type="primary">pfkA</name>
    <name evidence="11" type="ORF">SUTH_01106</name>
</gene>
<keyword evidence="12" id="KW-1185">Reference proteome</keyword>
<dbReference type="GO" id="GO:0070095">
    <property type="term" value="F:fructose-6-phosphate binding"/>
    <property type="evidence" value="ECO:0007669"/>
    <property type="project" value="TreeGrafter"/>
</dbReference>
<comment type="cofactor">
    <cofactor evidence="1 9">
        <name>Mg(2+)</name>
        <dbReference type="ChEBI" id="CHEBI:18420"/>
    </cofactor>
</comment>
<comment type="catalytic activity">
    <reaction evidence="9">
        <text>beta-D-fructose 6-phosphate + ATP = beta-D-fructose 1,6-bisphosphate + ADP + H(+)</text>
        <dbReference type="Rhea" id="RHEA:16109"/>
        <dbReference type="ChEBI" id="CHEBI:15378"/>
        <dbReference type="ChEBI" id="CHEBI:30616"/>
        <dbReference type="ChEBI" id="CHEBI:32966"/>
        <dbReference type="ChEBI" id="CHEBI:57634"/>
        <dbReference type="ChEBI" id="CHEBI:456216"/>
        <dbReference type="EC" id="2.7.1.11"/>
    </reaction>
</comment>
<dbReference type="GO" id="GO:0016208">
    <property type="term" value="F:AMP binding"/>
    <property type="evidence" value="ECO:0007669"/>
    <property type="project" value="TreeGrafter"/>
</dbReference>